<feature type="domain" description="Post-SET" evidence="15">
    <location>
        <begin position="223"/>
        <end position="239"/>
    </location>
</feature>
<dbReference type="STRING" id="44941.A0A397VH28"/>
<dbReference type="SMART" id="SM00317">
    <property type="entry name" value="SET"/>
    <property type="match status" value="1"/>
</dbReference>
<dbReference type="InterPro" id="IPR044437">
    <property type="entry name" value="SETD2/Set2_SET"/>
</dbReference>
<sequence length="727" mass="84118">MVAAMGVILKELVSQTEKAKQTYEEITKNIYRGKGVGDVGHGEDYRCNCKFKPGKDNPNKACGEYTGCVNRELFIECVDGECPCGSYCQNRRFQDANYANVDVIFLPLKGYGLRVLEPLKKNQFVMEYIGEVIKNDVFIKRMKKYNEEGLKHFYFMSLQAGEVIDATDKGCVARFMNHSCSPNCFVQKWMVGEKYRIGIFALRNIQEGEELTFDYNAERYGSEAQACHCGESNCRGIIGGTKETGDSILSPDLVEAEQLKPIQSCDDVLPFIGLMLRSIEKPAMVLGLLYRLRITNDTSILKMFMKLHGSIMLKTYLREYKDNDDIIEKTLAIAEKLPYKYSNRRVESSHLKEWVMKFTSRNDRIGERCQALMEQWQSLPEFYKIPKYSERGLLPPEAQKKEVEDTAMDIDTPKNSETSESKVETQMTSDEYYFYESAHDYYVRFTDSHFPFQNLSQTDYWISQKLSPHKQTNASQSQSQSQSDYTHSSSSYLNDHHNNHHNNESGSSRYNKYDKYSNKHWHNKSYGSSQSPAVPPPPELPPLAPNWCETTDEYGNVYYYNKYTKETTWERPIVKDDMKTIDGFSKAELQGIIERAEALAKKAEKDKERAARERAEVSKLGGPTSVLNNNLSERDFRNAIAATVVDYCSRFKRHMDVQTFKKQARTLSHLVQDKELRRSEWRNVVTYRFTDEAKARIKSFVIDYMRKLISRIKSSSEKHVKHEKHKK</sequence>
<evidence type="ECO:0000259" key="13">
    <source>
        <dbReference type="PROSITE" id="PS50020"/>
    </source>
</evidence>
<dbReference type="Gene3D" id="2.20.70.10">
    <property type="match status" value="1"/>
</dbReference>
<dbReference type="InterPro" id="IPR036020">
    <property type="entry name" value="WW_dom_sf"/>
</dbReference>
<dbReference type="InterPro" id="IPR001214">
    <property type="entry name" value="SET_dom"/>
</dbReference>
<dbReference type="GO" id="GO:0032259">
    <property type="term" value="P:methylation"/>
    <property type="evidence" value="ECO:0007669"/>
    <property type="project" value="UniProtKB-KW"/>
</dbReference>
<dbReference type="PROSITE" id="PS50280">
    <property type="entry name" value="SET"/>
    <property type="match status" value="1"/>
</dbReference>
<dbReference type="GO" id="GO:0140955">
    <property type="term" value="F:histone H3K36 trimethyltransferase activity"/>
    <property type="evidence" value="ECO:0007669"/>
    <property type="project" value="UniProtKB-EC"/>
</dbReference>
<dbReference type="InterPro" id="IPR038190">
    <property type="entry name" value="SRI_sf"/>
</dbReference>
<dbReference type="Pfam" id="PF00397">
    <property type="entry name" value="WW"/>
    <property type="match status" value="1"/>
</dbReference>
<keyword evidence="18" id="KW-1185">Reference proteome</keyword>
<feature type="region of interest" description="Disordered" evidence="12">
    <location>
        <begin position="467"/>
        <end position="543"/>
    </location>
</feature>
<dbReference type="SUPFAM" id="SSF51045">
    <property type="entry name" value="WW domain"/>
    <property type="match status" value="1"/>
</dbReference>
<feature type="compositionally biased region" description="Basic and acidic residues" evidence="12">
    <location>
        <begin position="411"/>
        <end position="423"/>
    </location>
</feature>
<evidence type="ECO:0000259" key="16">
    <source>
        <dbReference type="PROSITE" id="PS51215"/>
    </source>
</evidence>
<dbReference type="Pfam" id="PF17907">
    <property type="entry name" value="AWS"/>
    <property type="match status" value="1"/>
</dbReference>
<evidence type="ECO:0000256" key="1">
    <source>
        <dbReference type="ARBA" id="ARBA00004123"/>
    </source>
</evidence>
<evidence type="ECO:0000256" key="7">
    <source>
        <dbReference type="ARBA" id="ARBA00022691"/>
    </source>
</evidence>
<dbReference type="PROSITE" id="PS51215">
    <property type="entry name" value="AWS"/>
    <property type="match status" value="1"/>
</dbReference>
<dbReference type="GO" id="GO:0005634">
    <property type="term" value="C:nucleus"/>
    <property type="evidence" value="ECO:0007669"/>
    <property type="project" value="UniProtKB-SubCell"/>
</dbReference>
<dbReference type="GO" id="GO:0006355">
    <property type="term" value="P:regulation of DNA-templated transcription"/>
    <property type="evidence" value="ECO:0007669"/>
    <property type="project" value="InterPro"/>
</dbReference>
<evidence type="ECO:0000256" key="12">
    <source>
        <dbReference type="SAM" id="MobiDB-lite"/>
    </source>
</evidence>
<evidence type="ECO:0000256" key="8">
    <source>
        <dbReference type="ARBA" id="ARBA00023015"/>
    </source>
</evidence>
<name>A0A397VH28_9GLOM</name>
<evidence type="ECO:0000256" key="10">
    <source>
        <dbReference type="ARBA" id="ARBA00023242"/>
    </source>
</evidence>
<feature type="compositionally biased region" description="Low complexity" evidence="12">
    <location>
        <begin position="475"/>
        <end position="493"/>
    </location>
</feature>
<keyword evidence="11" id="KW-0175">Coiled coil</keyword>
<evidence type="ECO:0000256" key="11">
    <source>
        <dbReference type="SAM" id="Coils"/>
    </source>
</evidence>
<feature type="domain" description="WW" evidence="13">
    <location>
        <begin position="541"/>
        <end position="574"/>
    </location>
</feature>
<dbReference type="AlphaFoldDB" id="A0A397VH28"/>
<dbReference type="EC" id="2.1.1.359" evidence="3"/>
<dbReference type="PROSITE" id="PS50868">
    <property type="entry name" value="POST_SET"/>
    <property type="match status" value="1"/>
</dbReference>
<feature type="compositionally biased region" description="Pro residues" evidence="12">
    <location>
        <begin position="533"/>
        <end position="543"/>
    </location>
</feature>
<evidence type="ECO:0000256" key="4">
    <source>
        <dbReference type="ARBA" id="ARBA00022454"/>
    </source>
</evidence>
<dbReference type="InterPro" id="IPR006560">
    <property type="entry name" value="AWS_dom"/>
</dbReference>
<keyword evidence="5" id="KW-0489">Methyltransferase</keyword>
<dbReference type="Gene3D" id="2.170.270.10">
    <property type="entry name" value="SET domain"/>
    <property type="match status" value="1"/>
</dbReference>
<proteinExistence type="predicted"/>
<dbReference type="SMART" id="SM00456">
    <property type="entry name" value="WW"/>
    <property type="match status" value="1"/>
</dbReference>
<dbReference type="GO" id="GO:0005694">
    <property type="term" value="C:chromosome"/>
    <property type="evidence" value="ECO:0007669"/>
    <property type="project" value="UniProtKB-SubCell"/>
</dbReference>
<evidence type="ECO:0000259" key="15">
    <source>
        <dbReference type="PROSITE" id="PS50868"/>
    </source>
</evidence>
<dbReference type="PROSITE" id="PS50020">
    <property type="entry name" value="WW_DOMAIN_2"/>
    <property type="match status" value="1"/>
</dbReference>
<dbReference type="PROSITE" id="PS01159">
    <property type="entry name" value="WW_DOMAIN_1"/>
    <property type="match status" value="1"/>
</dbReference>
<feature type="domain" description="AWS" evidence="16">
    <location>
        <begin position="42"/>
        <end position="97"/>
    </location>
</feature>
<dbReference type="Gene3D" id="1.10.1740.100">
    <property type="entry name" value="Set2, Rpb1 interacting domain"/>
    <property type="match status" value="1"/>
</dbReference>
<evidence type="ECO:0000256" key="5">
    <source>
        <dbReference type="ARBA" id="ARBA00022603"/>
    </source>
</evidence>
<evidence type="ECO:0000256" key="9">
    <source>
        <dbReference type="ARBA" id="ARBA00023163"/>
    </source>
</evidence>
<dbReference type="Proteomes" id="UP000266673">
    <property type="component" value="Unassembled WGS sequence"/>
</dbReference>
<evidence type="ECO:0000256" key="6">
    <source>
        <dbReference type="ARBA" id="ARBA00022679"/>
    </source>
</evidence>
<evidence type="ECO:0000256" key="3">
    <source>
        <dbReference type="ARBA" id="ARBA00012178"/>
    </source>
</evidence>
<organism evidence="17 18">
    <name type="scientific">Gigaspora rosea</name>
    <dbReference type="NCBI Taxonomy" id="44941"/>
    <lineage>
        <taxon>Eukaryota</taxon>
        <taxon>Fungi</taxon>
        <taxon>Fungi incertae sedis</taxon>
        <taxon>Mucoromycota</taxon>
        <taxon>Glomeromycotina</taxon>
        <taxon>Glomeromycetes</taxon>
        <taxon>Diversisporales</taxon>
        <taxon>Gigasporaceae</taxon>
        <taxon>Gigaspora</taxon>
    </lineage>
</organism>
<feature type="domain" description="SET" evidence="14">
    <location>
        <begin position="99"/>
        <end position="216"/>
    </location>
</feature>
<dbReference type="OrthoDB" id="422362at2759"/>
<accession>A0A397VH28</accession>
<feature type="coiled-coil region" evidence="11">
    <location>
        <begin position="586"/>
        <end position="620"/>
    </location>
</feature>
<dbReference type="PANTHER" id="PTHR22884">
    <property type="entry name" value="SET DOMAIN PROTEINS"/>
    <property type="match status" value="1"/>
</dbReference>
<keyword evidence="10" id="KW-0539">Nucleus</keyword>
<dbReference type="Pfam" id="PF08236">
    <property type="entry name" value="SRI"/>
    <property type="match status" value="1"/>
</dbReference>
<dbReference type="SUPFAM" id="SSF82199">
    <property type="entry name" value="SET domain"/>
    <property type="match status" value="1"/>
</dbReference>
<evidence type="ECO:0000256" key="2">
    <source>
        <dbReference type="ARBA" id="ARBA00004286"/>
    </source>
</evidence>
<feature type="compositionally biased region" description="Basic and acidic residues" evidence="12">
    <location>
        <begin position="494"/>
        <end position="503"/>
    </location>
</feature>
<evidence type="ECO:0000313" key="18">
    <source>
        <dbReference type="Proteomes" id="UP000266673"/>
    </source>
</evidence>
<dbReference type="SMART" id="SM00570">
    <property type="entry name" value="AWS"/>
    <property type="match status" value="1"/>
</dbReference>
<dbReference type="InterPro" id="IPR050777">
    <property type="entry name" value="SET2_Histone-Lys_MeTrsfase"/>
</dbReference>
<keyword evidence="4" id="KW-0158">Chromosome</keyword>
<dbReference type="InterPro" id="IPR001202">
    <property type="entry name" value="WW_dom"/>
</dbReference>
<dbReference type="InterPro" id="IPR046341">
    <property type="entry name" value="SET_dom_sf"/>
</dbReference>
<protein>
    <recommendedName>
        <fullName evidence="3">[histone H3]-lysine(36) N-trimethyltransferase</fullName>
        <ecNumber evidence="3">2.1.1.359</ecNumber>
    </recommendedName>
</protein>
<keyword evidence="7" id="KW-0949">S-adenosyl-L-methionine</keyword>
<evidence type="ECO:0000259" key="14">
    <source>
        <dbReference type="PROSITE" id="PS50280"/>
    </source>
</evidence>
<comment type="subcellular location">
    <subcellularLocation>
        <location evidence="2">Chromosome</location>
    </subcellularLocation>
    <subcellularLocation>
        <location evidence="1">Nucleus</location>
    </subcellularLocation>
</comment>
<dbReference type="EMBL" id="QKWP01000379">
    <property type="protein sequence ID" value="RIB21108.1"/>
    <property type="molecule type" value="Genomic_DNA"/>
</dbReference>
<comment type="caution">
    <text evidence="17">The sequence shown here is derived from an EMBL/GenBank/DDBJ whole genome shotgun (WGS) entry which is preliminary data.</text>
</comment>
<dbReference type="SMART" id="SM00508">
    <property type="entry name" value="PostSET"/>
    <property type="match status" value="1"/>
</dbReference>
<evidence type="ECO:0000313" key="17">
    <source>
        <dbReference type="EMBL" id="RIB21108.1"/>
    </source>
</evidence>
<reference evidence="17 18" key="1">
    <citation type="submission" date="2018-06" db="EMBL/GenBank/DDBJ databases">
        <title>Comparative genomics reveals the genomic features of Rhizophagus irregularis, R. cerebriforme, R. diaphanum and Gigaspora rosea, and their symbiotic lifestyle signature.</title>
        <authorList>
            <person name="Morin E."/>
            <person name="San Clemente H."/>
            <person name="Chen E.C.H."/>
            <person name="De La Providencia I."/>
            <person name="Hainaut M."/>
            <person name="Kuo A."/>
            <person name="Kohler A."/>
            <person name="Murat C."/>
            <person name="Tang N."/>
            <person name="Roy S."/>
            <person name="Loubradou J."/>
            <person name="Henrissat B."/>
            <person name="Grigoriev I.V."/>
            <person name="Corradi N."/>
            <person name="Roux C."/>
            <person name="Martin F.M."/>
        </authorList>
    </citation>
    <scope>NUCLEOTIDE SEQUENCE [LARGE SCALE GENOMIC DNA]</scope>
    <source>
        <strain evidence="17 18">DAOM 194757</strain>
    </source>
</reference>
<dbReference type="CDD" id="cd19172">
    <property type="entry name" value="SET_SETD2"/>
    <property type="match status" value="1"/>
</dbReference>
<dbReference type="InterPro" id="IPR003616">
    <property type="entry name" value="Post-SET_dom"/>
</dbReference>
<keyword evidence="9" id="KW-0804">Transcription</keyword>
<dbReference type="InterPro" id="IPR013257">
    <property type="entry name" value="SRI"/>
</dbReference>
<dbReference type="CDD" id="cd00201">
    <property type="entry name" value="WW"/>
    <property type="match status" value="1"/>
</dbReference>
<keyword evidence="8" id="KW-0805">Transcription regulation</keyword>
<gene>
    <name evidence="17" type="ORF">C2G38_2079153</name>
</gene>
<dbReference type="Pfam" id="PF00856">
    <property type="entry name" value="SET"/>
    <property type="match status" value="1"/>
</dbReference>
<keyword evidence="6" id="KW-0808">Transferase</keyword>
<feature type="region of interest" description="Disordered" evidence="12">
    <location>
        <begin position="394"/>
        <end position="425"/>
    </location>
</feature>